<dbReference type="Gene3D" id="3.90.550.10">
    <property type="entry name" value="Spore Coat Polysaccharide Biosynthesis Protein SpsA, Chain A"/>
    <property type="match status" value="1"/>
</dbReference>
<sequence>MTTEATPLHPARSSRLRALERVCVLIVNYNSGQWLGRSIRALKGKAGRLPMIRVLDNASSDTSASDLDEVPGLELIRSDRNLGFGPGINALARGVEQDYLLILNPDCLLAVEGLERLIAELDGHPEAALCSGRIFDMSGNEQRGSRRQLPNPDRLRNEVLRFHFGAGVDLTHLPPPDRPCEVEAVSGACMLIRRSSFEALDGFDPGFPMHFEDLDLMARLLEAGDRIRLVPDVAISHAGGVSSRHRPFRVEYDKHRGLWRFLGKHCRDQWPTWSRPLWALAIGLHLLLIAPATLWRR</sequence>
<dbReference type="PANTHER" id="PTHR43179:SF7">
    <property type="entry name" value="RHAMNOSYLTRANSFERASE WBBL"/>
    <property type="match status" value="1"/>
</dbReference>
<dbReference type="AlphaFoldDB" id="A0A0K0XT71"/>
<proteinExistence type="predicted"/>
<dbReference type="InterPro" id="IPR029044">
    <property type="entry name" value="Nucleotide-diphossugar_trans"/>
</dbReference>
<gene>
    <name evidence="1" type="ORF">WM2015_501</name>
</gene>
<name>A0A0K0XT71_9GAMM</name>
<protein>
    <submittedName>
        <fullName evidence="1">Uncharacterized protein</fullName>
    </submittedName>
</protein>
<dbReference type="KEGG" id="wma:WM2015_501"/>
<dbReference type="RefSeq" id="WP_049724559.1">
    <property type="nucleotide sequence ID" value="NZ_CP012154.1"/>
</dbReference>
<dbReference type="CDD" id="cd04186">
    <property type="entry name" value="GT_2_like_c"/>
    <property type="match status" value="1"/>
</dbReference>
<keyword evidence="2" id="KW-1185">Reference proteome</keyword>
<dbReference type="Proteomes" id="UP000066624">
    <property type="component" value="Chromosome"/>
</dbReference>
<dbReference type="EMBL" id="CP012154">
    <property type="protein sequence ID" value="AKS40883.1"/>
    <property type="molecule type" value="Genomic_DNA"/>
</dbReference>
<evidence type="ECO:0000313" key="1">
    <source>
        <dbReference type="EMBL" id="AKS40883.1"/>
    </source>
</evidence>
<dbReference type="Pfam" id="PF00535">
    <property type="entry name" value="Glycos_transf_2"/>
    <property type="match status" value="1"/>
</dbReference>
<dbReference type="SUPFAM" id="SSF53448">
    <property type="entry name" value="Nucleotide-diphospho-sugar transferases"/>
    <property type="match status" value="1"/>
</dbReference>
<dbReference type="OrthoDB" id="9771846at2"/>
<evidence type="ECO:0000313" key="2">
    <source>
        <dbReference type="Proteomes" id="UP000066624"/>
    </source>
</evidence>
<dbReference type="InterPro" id="IPR001173">
    <property type="entry name" value="Glyco_trans_2-like"/>
</dbReference>
<organism evidence="1 2">
    <name type="scientific">Wenzhouxiangella marina</name>
    <dbReference type="NCBI Taxonomy" id="1579979"/>
    <lineage>
        <taxon>Bacteria</taxon>
        <taxon>Pseudomonadati</taxon>
        <taxon>Pseudomonadota</taxon>
        <taxon>Gammaproteobacteria</taxon>
        <taxon>Chromatiales</taxon>
        <taxon>Wenzhouxiangellaceae</taxon>
        <taxon>Wenzhouxiangella</taxon>
    </lineage>
</organism>
<dbReference type="STRING" id="1579979.WM2015_501"/>
<dbReference type="PANTHER" id="PTHR43179">
    <property type="entry name" value="RHAMNOSYLTRANSFERASE WBBL"/>
    <property type="match status" value="1"/>
</dbReference>
<accession>A0A0K0XT71</accession>
<reference evidence="1 2" key="1">
    <citation type="submission" date="2015-07" db="EMBL/GenBank/DDBJ databases">
        <authorList>
            <person name="Noorani M."/>
        </authorList>
    </citation>
    <scope>NUCLEOTIDE SEQUENCE [LARGE SCALE GENOMIC DNA]</scope>
    <source>
        <strain evidence="1 2">KCTC 42284</strain>
    </source>
</reference>